<name>A0A067LRQ4_BOTB1</name>
<sequence>MEGQKPAWLIQKEKDRAEAKKKQKTECANVAQDSDLGTESCALAQSSISHPDENNPAVAMNTTSTPALISSLFYYDSAATSPSRHTKATSKSSPLFLPAQSKASPATPST</sequence>
<protein>
    <submittedName>
        <fullName evidence="2">Uncharacterized protein</fullName>
    </submittedName>
</protein>
<feature type="compositionally biased region" description="Polar residues" evidence="1">
    <location>
        <begin position="81"/>
        <end position="93"/>
    </location>
</feature>
<reference evidence="3" key="1">
    <citation type="journal article" date="2014" name="Proc. Natl. Acad. Sci. U.S.A.">
        <title>Extensive sampling of basidiomycete genomes demonstrates inadequacy of the white-rot/brown-rot paradigm for wood decay fungi.</title>
        <authorList>
            <person name="Riley R."/>
            <person name="Salamov A.A."/>
            <person name="Brown D.W."/>
            <person name="Nagy L.G."/>
            <person name="Floudas D."/>
            <person name="Held B.W."/>
            <person name="Levasseur A."/>
            <person name="Lombard V."/>
            <person name="Morin E."/>
            <person name="Otillar R."/>
            <person name="Lindquist E.A."/>
            <person name="Sun H."/>
            <person name="LaButti K.M."/>
            <person name="Schmutz J."/>
            <person name="Jabbour D."/>
            <person name="Luo H."/>
            <person name="Baker S.E."/>
            <person name="Pisabarro A.G."/>
            <person name="Walton J.D."/>
            <person name="Blanchette R.A."/>
            <person name="Henrissat B."/>
            <person name="Martin F."/>
            <person name="Cullen D."/>
            <person name="Hibbett D.S."/>
            <person name="Grigoriev I.V."/>
        </authorList>
    </citation>
    <scope>NUCLEOTIDE SEQUENCE [LARGE SCALE GENOMIC DNA]</scope>
    <source>
        <strain evidence="3">FD-172 SS1</strain>
    </source>
</reference>
<feature type="region of interest" description="Disordered" evidence="1">
    <location>
        <begin position="81"/>
        <end position="110"/>
    </location>
</feature>
<evidence type="ECO:0000313" key="2">
    <source>
        <dbReference type="EMBL" id="KDQ05888.1"/>
    </source>
</evidence>
<keyword evidence="3" id="KW-1185">Reference proteome</keyword>
<dbReference type="HOGENOM" id="CLU_2170651_0_0_1"/>
<dbReference type="AlphaFoldDB" id="A0A067LRQ4"/>
<accession>A0A067LRQ4</accession>
<dbReference type="EMBL" id="KL198176">
    <property type="protein sequence ID" value="KDQ05888.1"/>
    <property type="molecule type" value="Genomic_DNA"/>
</dbReference>
<organism evidence="2 3">
    <name type="scientific">Botryobasidium botryosum (strain FD-172 SS1)</name>
    <dbReference type="NCBI Taxonomy" id="930990"/>
    <lineage>
        <taxon>Eukaryota</taxon>
        <taxon>Fungi</taxon>
        <taxon>Dikarya</taxon>
        <taxon>Basidiomycota</taxon>
        <taxon>Agaricomycotina</taxon>
        <taxon>Agaricomycetes</taxon>
        <taxon>Cantharellales</taxon>
        <taxon>Botryobasidiaceae</taxon>
        <taxon>Botryobasidium</taxon>
    </lineage>
</organism>
<evidence type="ECO:0000313" key="3">
    <source>
        <dbReference type="Proteomes" id="UP000027195"/>
    </source>
</evidence>
<dbReference type="Proteomes" id="UP000027195">
    <property type="component" value="Unassembled WGS sequence"/>
</dbReference>
<evidence type="ECO:0000256" key="1">
    <source>
        <dbReference type="SAM" id="MobiDB-lite"/>
    </source>
</evidence>
<gene>
    <name evidence="2" type="ORF">BOTBODRAFT_182136</name>
</gene>
<proteinExistence type="predicted"/>
<feature type="compositionally biased region" description="Polar residues" evidence="1">
    <location>
        <begin position="101"/>
        <end position="110"/>
    </location>
</feature>
<dbReference type="InParanoid" id="A0A067LRQ4"/>